<evidence type="ECO:0000313" key="1">
    <source>
        <dbReference type="EMBL" id="GEU36158.1"/>
    </source>
</evidence>
<sequence>MQKAKLKWEIEGDENSKYFHGIINSKFAWFRINGIYIDGIWVTNPPQVTDSISTSTKLNFKDTIGKDFTEMANKFEAYGYIPRGCNSFITLALKNPVSLHIKDYHPISLIGYQYKIIAKVSANRLQQQLKLFMSLFKRPSPKTSLKELKPVLLGIRKVSVTSITSLMRSDELYKFSDEKLTSVRSVLHDIASKLRMDYLPKKRWSNLDRHRSCIMIKEIDKLMLERRLMRSWEKFVGGRD</sequence>
<organism evidence="1">
    <name type="scientific">Tanacetum cinerariifolium</name>
    <name type="common">Dalmatian daisy</name>
    <name type="synonym">Chrysanthemum cinerariifolium</name>
    <dbReference type="NCBI Taxonomy" id="118510"/>
    <lineage>
        <taxon>Eukaryota</taxon>
        <taxon>Viridiplantae</taxon>
        <taxon>Streptophyta</taxon>
        <taxon>Embryophyta</taxon>
        <taxon>Tracheophyta</taxon>
        <taxon>Spermatophyta</taxon>
        <taxon>Magnoliopsida</taxon>
        <taxon>eudicotyledons</taxon>
        <taxon>Gunneridae</taxon>
        <taxon>Pentapetalae</taxon>
        <taxon>asterids</taxon>
        <taxon>campanulids</taxon>
        <taxon>Asterales</taxon>
        <taxon>Asteraceae</taxon>
        <taxon>Asteroideae</taxon>
        <taxon>Anthemideae</taxon>
        <taxon>Anthemidinae</taxon>
        <taxon>Tanacetum</taxon>
    </lineage>
</organism>
<keyword evidence="1" id="KW-0808">Transferase</keyword>
<gene>
    <name evidence="1" type="ORF">Tci_008136</name>
</gene>
<name>A0A6L2JGM2_TANCI</name>
<dbReference type="EMBL" id="BKCJ010000776">
    <property type="protein sequence ID" value="GEU36158.1"/>
    <property type="molecule type" value="Genomic_DNA"/>
</dbReference>
<proteinExistence type="predicted"/>
<dbReference type="GO" id="GO:0003964">
    <property type="term" value="F:RNA-directed DNA polymerase activity"/>
    <property type="evidence" value="ECO:0007669"/>
    <property type="project" value="UniProtKB-KW"/>
</dbReference>
<reference evidence="1" key="1">
    <citation type="journal article" date="2019" name="Sci. Rep.">
        <title>Draft genome of Tanacetum cinerariifolium, the natural source of mosquito coil.</title>
        <authorList>
            <person name="Yamashiro T."/>
            <person name="Shiraishi A."/>
            <person name="Satake H."/>
            <person name="Nakayama K."/>
        </authorList>
    </citation>
    <scope>NUCLEOTIDE SEQUENCE</scope>
</reference>
<comment type="caution">
    <text evidence="1">The sequence shown here is derived from an EMBL/GenBank/DDBJ whole genome shotgun (WGS) entry which is preliminary data.</text>
</comment>
<protein>
    <submittedName>
        <fullName evidence="1">RNA-directed DNA polymerase, eukaryota, reverse transcriptase zinc-binding domain protein</fullName>
    </submittedName>
</protein>
<keyword evidence="1" id="KW-0548">Nucleotidyltransferase</keyword>
<keyword evidence="1" id="KW-0695">RNA-directed DNA polymerase</keyword>
<dbReference type="AlphaFoldDB" id="A0A6L2JGM2"/>
<accession>A0A6L2JGM2</accession>